<protein>
    <submittedName>
        <fullName evidence="3">Uncharacterized protein</fullName>
    </submittedName>
</protein>
<proteinExistence type="predicted"/>
<reference evidence="3" key="1">
    <citation type="submission" date="2023-03" db="EMBL/GenBank/DDBJ databases">
        <authorList>
            <person name="Steffen K."/>
            <person name="Cardenas P."/>
        </authorList>
    </citation>
    <scope>NUCLEOTIDE SEQUENCE</scope>
</reference>
<gene>
    <name evidence="3" type="ORF">GBAR_LOCUS4178</name>
</gene>
<organism evidence="3 4">
    <name type="scientific">Geodia barretti</name>
    <name type="common">Barrett's horny sponge</name>
    <dbReference type="NCBI Taxonomy" id="519541"/>
    <lineage>
        <taxon>Eukaryota</taxon>
        <taxon>Metazoa</taxon>
        <taxon>Porifera</taxon>
        <taxon>Demospongiae</taxon>
        <taxon>Heteroscleromorpha</taxon>
        <taxon>Tetractinellida</taxon>
        <taxon>Astrophorina</taxon>
        <taxon>Geodiidae</taxon>
        <taxon>Geodia</taxon>
    </lineage>
</organism>
<sequence length="834" mass="87408">MKSSGAFVVVSIFLLSLHLHGVEGLMVNVVLPRGMESVNGSSVTMGCTSPLVDSGGVMVCGSRSYLVDSCSPDIDTNTSDWASQLVTVRRNEGTPNISYPHVLLTFGFDTAVSLTGIEMDLFNCSDWNIGAQDIKVFLNSDYNLAATTGLLFSLPFASAGDDSLQSSCDSLPTLTISGGSFLSGSYRTVYILVDLQPPSSIQWVHVGEVRFIGTDSPTCLQPTPSLSASTPCVEGLMVNVVLPQGIESVNGSSVTMGCTSPLVDSGGEMVCGSRSYLVDGCSPDIDTSASDWASQLVTVRSSEGTSDLPFPHVLLTFGFDTAVSSLTGIEMDLFNCSDWNIGISPITVYLNQEYNVAATTDIFSHPFVIAGDNSLQSSCDSLSTVTISGGSFLSGSYRTVYILVDLSFSSIQWVHVGEVRFIGEQLPECQVFTTTTVAPSSTSVIAETTIAPTTSLPSPTPVYTTISTPTISSIDIIRRTSSLTPDISSSTASLLPLPTVSLSTETAFPVTTSAMPSPAISITNSSIIELTPSRSLSGRTIFPTSTLLTQVTAFTVTTAISSSVVYSTASASTLTLANSTTFDTMYSSHTSATSSPNMPVTSTTTTVYSSYSASSNISSTETVYSSFSGSTSSSTTTVPPVSIVIDYSSPTNPTSVTSLLTIATPTSISVSTIPPSVASTAKSTPASKGVAATHYIPTLSSATPKETIIAPIPSLRQSKTVVGVYLPTSTSLIASTSIPVPPPGKDQDIVLSLATAITSVILSLLIITLIITLVVLVLYKKDLKRNSYNVDSYIAIGPLAPARMDVPEEEEELGVHKVTVPTDRENGNIYEVAK</sequence>
<dbReference type="Proteomes" id="UP001174909">
    <property type="component" value="Unassembled WGS sequence"/>
</dbReference>
<name>A0AA35W9V3_GEOBA</name>
<keyword evidence="1" id="KW-0472">Membrane</keyword>
<evidence type="ECO:0000256" key="2">
    <source>
        <dbReference type="SAM" id="SignalP"/>
    </source>
</evidence>
<keyword evidence="4" id="KW-1185">Reference proteome</keyword>
<keyword evidence="2" id="KW-0732">Signal</keyword>
<feature type="signal peptide" evidence="2">
    <location>
        <begin position="1"/>
        <end position="24"/>
    </location>
</feature>
<dbReference type="AlphaFoldDB" id="A0AA35W9V3"/>
<comment type="caution">
    <text evidence="3">The sequence shown here is derived from an EMBL/GenBank/DDBJ whole genome shotgun (WGS) entry which is preliminary data.</text>
</comment>
<evidence type="ECO:0000256" key="1">
    <source>
        <dbReference type="SAM" id="Phobius"/>
    </source>
</evidence>
<keyword evidence="1" id="KW-0812">Transmembrane</keyword>
<accession>A0AA35W9V3</accession>
<evidence type="ECO:0000313" key="3">
    <source>
        <dbReference type="EMBL" id="CAI8005352.1"/>
    </source>
</evidence>
<dbReference type="EMBL" id="CASHTH010000601">
    <property type="protein sequence ID" value="CAI8005352.1"/>
    <property type="molecule type" value="Genomic_DNA"/>
</dbReference>
<feature type="chain" id="PRO_5041408728" evidence="2">
    <location>
        <begin position="25"/>
        <end position="834"/>
    </location>
</feature>
<feature type="transmembrane region" description="Helical" evidence="1">
    <location>
        <begin position="749"/>
        <end position="779"/>
    </location>
</feature>
<evidence type="ECO:0000313" key="4">
    <source>
        <dbReference type="Proteomes" id="UP001174909"/>
    </source>
</evidence>
<keyword evidence="1" id="KW-1133">Transmembrane helix</keyword>